<evidence type="ECO:0000313" key="3">
    <source>
        <dbReference type="Proteomes" id="UP000502259"/>
    </source>
</evidence>
<dbReference type="Proteomes" id="UP000502259">
    <property type="component" value="Chromosome"/>
</dbReference>
<keyword evidence="3" id="KW-1185">Reference proteome</keyword>
<dbReference type="AlphaFoldDB" id="A0A6F8U4S3"/>
<dbReference type="EMBL" id="AP022843">
    <property type="protein sequence ID" value="BCB08136.1"/>
    <property type="molecule type" value="Genomic_DNA"/>
</dbReference>
<reference evidence="2 3" key="1">
    <citation type="submission" date="2020-03" db="EMBL/GenBank/DDBJ databases">
        <title>Complete Genome Sequence of Halomonas hydrothermalis Strain Slthf2, Halophilic Bacterium Isolated from Deep-Sea Hydrothermal-Vent Environments.</title>
        <authorList>
            <person name="Takeyama N."/>
            <person name="Huang M."/>
            <person name="Sato K."/>
            <person name="Galipon J."/>
            <person name="Arakawa K."/>
        </authorList>
    </citation>
    <scope>NUCLEOTIDE SEQUENCE [LARGE SCALE GENOMIC DNA]</scope>
    <source>
        <strain evidence="2 3">Slthf2</strain>
    </source>
</reference>
<evidence type="ECO:0000256" key="1">
    <source>
        <dbReference type="SAM" id="Phobius"/>
    </source>
</evidence>
<evidence type="ECO:0000313" key="2">
    <source>
        <dbReference type="EMBL" id="BCB08136.1"/>
    </source>
</evidence>
<keyword evidence="1" id="KW-1133">Transmembrane helix</keyword>
<accession>A0A6F8U4S3</accession>
<keyword evidence="1" id="KW-0472">Membrane</keyword>
<evidence type="ECO:0008006" key="4">
    <source>
        <dbReference type="Google" id="ProtNLM"/>
    </source>
</evidence>
<feature type="transmembrane region" description="Helical" evidence="1">
    <location>
        <begin position="62"/>
        <end position="80"/>
    </location>
</feature>
<dbReference type="RefSeq" id="WP_172420972.1">
    <property type="nucleotide sequence ID" value="NZ_AP022843.1"/>
</dbReference>
<protein>
    <recommendedName>
        <fullName evidence="4">Phage abortive infection protein</fullName>
    </recommendedName>
</protein>
<name>A0A6F8U4S3_9GAMM</name>
<feature type="transmembrane region" description="Helical" evidence="1">
    <location>
        <begin position="20"/>
        <end position="42"/>
    </location>
</feature>
<keyword evidence="1" id="KW-0812">Transmembrane</keyword>
<gene>
    <name evidence="2" type="ORF">HHSLTHF2_20260</name>
</gene>
<sequence>MKFKKIFSLDPEKSLQNLWLFRLAILIPLACGSIMILTTLPFSHSFSWSTEGVVEFLSVSKFQLSILSLAIPFGTVVAVMHRSEQTAKQISLSQEQSRFKNFYEHRSSFLDEFSLIADKLDMRSRDVSFLYEKLFKKVIDYNYLPCFPEEWYSLFIFLEKAINDEERYDLLSFGDAGLLNDLEDNLKVDKAVRDRISFIVEFIRLLDLAYGCVRYEDFYLGIMDNFDVHDEDDFIRQAEEIADECKDRFDNLKIVIDHLFFGSFLSCFSSKEQKQFAALITSVSIGYRNSLEHEIEFFYGGTLAGIENIYKVDEDGLIDNGRMVILSFSFSDSLC</sequence>
<organism evidence="2 3">
    <name type="scientific">Halomonas hydrothermalis</name>
    <dbReference type="NCBI Taxonomy" id="115561"/>
    <lineage>
        <taxon>Bacteria</taxon>
        <taxon>Pseudomonadati</taxon>
        <taxon>Pseudomonadota</taxon>
        <taxon>Gammaproteobacteria</taxon>
        <taxon>Oceanospirillales</taxon>
        <taxon>Halomonadaceae</taxon>
        <taxon>Halomonas</taxon>
    </lineage>
</organism>
<proteinExistence type="predicted"/>